<evidence type="ECO:0000256" key="1">
    <source>
        <dbReference type="SAM" id="MobiDB-lite"/>
    </source>
</evidence>
<dbReference type="HOGENOM" id="CLU_2158171_0_0_1"/>
<organism evidence="2 3">
    <name type="scientific">Colletotrichum gloeosporioides (strain Cg-14)</name>
    <name type="common">Anthracnose fungus</name>
    <name type="synonym">Glomerella cingulata</name>
    <dbReference type="NCBI Taxonomy" id="1237896"/>
    <lineage>
        <taxon>Eukaryota</taxon>
        <taxon>Fungi</taxon>
        <taxon>Dikarya</taxon>
        <taxon>Ascomycota</taxon>
        <taxon>Pezizomycotina</taxon>
        <taxon>Sordariomycetes</taxon>
        <taxon>Hypocreomycetidae</taxon>
        <taxon>Glomerellales</taxon>
        <taxon>Glomerellaceae</taxon>
        <taxon>Colletotrichum</taxon>
        <taxon>Colletotrichum gloeosporioides species complex</taxon>
    </lineage>
</organism>
<sequence length="111" mass="12460">MSPSPVPPQARDLGSRSVLTLFRRKKHMAQANGPYSSLSVTSLASQNRDMDVEEGGADIPDIPLKRPASRLPQDKTFNPSRFEEAWVEDDSNWTHHGPINPNALNVRKDRR</sequence>
<evidence type="ECO:0000313" key="3">
    <source>
        <dbReference type="Proteomes" id="UP000015530"/>
    </source>
</evidence>
<feature type="compositionally biased region" description="Polar residues" evidence="1">
    <location>
        <begin position="33"/>
        <end position="47"/>
    </location>
</feature>
<feature type="region of interest" description="Disordered" evidence="1">
    <location>
        <begin position="28"/>
        <end position="77"/>
    </location>
</feature>
<comment type="caution">
    <text evidence="2">The sequence shown here is derived from an EMBL/GenBank/DDBJ whole genome shotgun (WGS) entry which is preliminary data.</text>
</comment>
<dbReference type="AlphaFoldDB" id="T0KIE4"/>
<accession>T0KIE4</accession>
<evidence type="ECO:0000313" key="2">
    <source>
        <dbReference type="EMBL" id="EQB55122.1"/>
    </source>
</evidence>
<protein>
    <submittedName>
        <fullName evidence="2">Uncharacterized protein</fullName>
    </submittedName>
</protein>
<gene>
    <name evidence="2" type="ORF">CGLO_04977</name>
</gene>
<feature type="region of interest" description="Disordered" evidence="1">
    <location>
        <begin position="91"/>
        <end position="111"/>
    </location>
</feature>
<dbReference type="STRING" id="1237896.T0KIE4"/>
<dbReference type="EMBL" id="AMYD01000999">
    <property type="protein sequence ID" value="EQB55122.1"/>
    <property type="molecule type" value="Genomic_DNA"/>
</dbReference>
<proteinExistence type="predicted"/>
<dbReference type="OrthoDB" id="447251at2759"/>
<name>T0KIE4_COLGC</name>
<dbReference type="Proteomes" id="UP000015530">
    <property type="component" value="Unassembled WGS sequence"/>
</dbReference>
<reference evidence="3" key="1">
    <citation type="journal article" date="2013" name="Mol. Plant Microbe Interact.">
        <title>Global aspects of pacC regulation of pathogenicity genes in Colletotrichum gloeosporioides as revealed by transcriptome analysis.</title>
        <authorList>
            <person name="Alkan N."/>
            <person name="Meng X."/>
            <person name="Friedlander G."/>
            <person name="Reuveni E."/>
            <person name="Sukno S."/>
            <person name="Sherman A."/>
            <person name="Thon M."/>
            <person name="Fluhr R."/>
            <person name="Prusky D."/>
        </authorList>
    </citation>
    <scope>NUCLEOTIDE SEQUENCE [LARGE SCALE GENOMIC DNA]</scope>
    <source>
        <strain evidence="3">Cg-14</strain>
    </source>
</reference>